<keyword evidence="8 11" id="KW-0333">Golgi apparatus</keyword>
<keyword evidence="4 11" id="KW-0813">Transport</keyword>
<evidence type="ECO:0000256" key="9">
    <source>
        <dbReference type="ARBA" id="ARBA00023136"/>
    </source>
</evidence>
<dbReference type="Pfam" id="PF04733">
    <property type="entry name" value="Coatomer_E"/>
    <property type="match status" value="1"/>
</dbReference>
<name>A0A9P7VEI7_9ASCO</name>
<sequence length="323" mass="37136">MYSLLLSNTLTNMDPFSDAGELYTIRNQFFTNQHHKVVSYSLEQFSPENQLKVLEYQVRSQIALGEDASKLIDLGRQKFPESEEFVQLLMAYNDLKLFGVDESPYFQGVAEPKFELQAVLTALYKVKFENDIDGAISLLSGYIDTHSYGELEPFLSLVQLYLVKGNFQAANQIFNSFKNFPSSARDNIVYHVLESWILSIKGESDNISNAYYFYDELLSADFDDDEQGKFRLLSVLFVLTVQLKHYPEAQELLNQLKELNIESSDGDFIANQITFDYLTNDGANVTQLYEQLKAIDPHHQMVIDYEEKQSLFDKIVAKYEVEA</sequence>
<comment type="similarity">
    <text evidence="3 11">Belongs to the COPE family.</text>
</comment>
<keyword evidence="5 11" id="KW-0963">Cytoplasm</keyword>
<dbReference type="InterPro" id="IPR006822">
    <property type="entry name" value="Coatomer_esu"/>
</dbReference>
<proteinExistence type="inferred from homology"/>
<dbReference type="PANTHER" id="PTHR10805">
    <property type="entry name" value="COATOMER SUBUNIT EPSILON"/>
    <property type="match status" value="1"/>
</dbReference>
<accession>A0A9P7VEI7</accession>
<dbReference type="OrthoDB" id="310217at2759"/>
<dbReference type="GeneID" id="66115744"/>
<evidence type="ECO:0000256" key="2">
    <source>
        <dbReference type="ARBA" id="ARBA00004347"/>
    </source>
</evidence>
<keyword evidence="7 11" id="KW-0653">Protein transport</keyword>
<dbReference type="PANTHER" id="PTHR10805:SF0">
    <property type="entry name" value="COATOMER SUBUNIT EPSILON"/>
    <property type="match status" value="1"/>
</dbReference>
<keyword evidence="6 11" id="KW-0931">ER-Golgi transport</keyword>
<dbReference type="Gene3D" id="1.25.40.10">
    <property type="entry name" value="Tetratricopeptide repeat domain"/>
    <property type="match status" value="1"/>
</dbReference>
<dbReference type="GO" id="GO:0000139">
    <property type="term" value="C:Golgi membrane"/>
    <property type="evidence" value="ECO:0007669"/>
    <property type="project" value="UniProtKB-SubCell"/>
</dbReference>
<gene>
    <name evidence="12" type="ORF">KQ657_002370</name>
</gene>
<evidence type="ECO:0000256" key="1">
    <source>
        <dbReference type="ARBA" id="ARBA00004255"/>
    </source>
</evidence>
<dbReference type="GO" id="GO:0006890">
    <property type="term" value="P:retrograde vesicle-mediated transport, Golgi to endoplasmic reticulum"/>
    <property type="evidence" value="ECO:0007669"/>
    <property type="project" value="UniProtKB-UniRule"/>
</dbReference>
<evidence type="ECO:0000256" key="7">
    <source>
        <dbReference type="ARBA" id="ARBA00022927"/>
    </source>
</evidence>
<evidence type="ECO:0000256" key="5">
    <source>
        <dbReference type="ARBA" id="ARBA00022490"/>
    </source>
</evidence>
<dbReference type="PIRSF" id="PIRSF016478">
    <property type="entry name" value="Coatomer_esu"/>
    <property type="match status" value="1"/>
</dbReference>
<reference evidence="12" key="1">
    <citation type="submission" date="2021-03" db="EMBL/GenBank/DDBJ databases">
        <authorList>
            <person name="Palmer J.M."/>
        </authorList>
    </citation>
    <scope>NUCLEOTIDE SEQUENCE</scope>
    <source>
        <strain evidence="12">ARV_011</strain>
    </source>
</reference>
<comment type="function">
    <text evidence="11">The coatomer is a cytosolic protein complex that binds to dilysine motifs and reversibly associates with Golgi non-clathrin-coated vesicles, which further mediate biosynthetic protein transport from the ER, via the Golgi up to the trans Golgi network. The coatomer complex is required for budding from Golgi membranes, and is essential for the retrograde Golgi-to-ER transport of dilysine-tagged proteins.</text>
</comment>
<evidence type="ECO:0000256" key="4">
    <source>
        <dbReference type="ARBA" id="ARBA00022448"/>
    </source>
</evidence>
<keyword evidence="9 11" id="KW-0472">Membrane</keyword>
<evidence type="ECO:0000256" key="6">
    <source>
        <dbReference type="ARBA" id="ARBA00022892"/>
    </source>
</evidence>
<dbReference type="RefSeq" id="XP_043051528.1">
    <property type="nucleotide sequence ID" value="XM_043193140.1"/>
</dbReference>
<evidence type="ECO:0000256" key="10">
    <source>
        <dbReference type="ARBA" id="ARBA00023329"/>
    </source>
</evidence>
<keyword evidence="13" id="KW-1185">Reference proteome</keyword>
<evidence type="ECO:0000313" key="12">
    <source>
        <dbReference type="EMBL" id="KAG7195983.1"/>
    </source>
</evidence>
<comment type="caution">
    <text evidence="12">The sequence shown here is derived from an EMBL/GenBank/DDBJ whole genome shotgun (WGS) entry which is preliminary data.</text>
</comment>
<dbReference type="GO" id="GO:0015031">
    <property type="term" value="P:protein transport"/>
    <property type="evidence" value="ECO:0007669"/>
    <property type="project" value="UniProtKB-UniRule"/>
</dbReference>
<evidence type="ECO:0000256" key="8">
    <source>
        <dbReference type="ARBA" id="ARBA00023034"/>
    </source>
</evidence>
<dbReference type="Proteomes" id="UP000790833">
    <property type="component" value="Unassembled WGS sequence"/>
</dbReference>
<comment type="subcellular location">
    <subcellularLocation>
        <location evidence="2">Cytoplasmic vesicle</location>
        <location evidence="2">COPI-coated vesicle membrane</location>
        <topology evidence="2">Peripheral membrane protein</topology>
        <orientation evidence="2">Cytoplasmic side</orientation>
    </subcellularLocation>
    <subcellularLocation>
        <location evidence="1">Golgi apparatus membrane</location>
        <topology evidence="1">Peripheral membrane protein</topology>
        <orientation evidence="1">Cytoplasmic side</orientation>
    </subcellularLocation>
</comment>
<protein>
    <recommendedName>
        <fullName evidence="11">Coatomer subunit epsilon</fullName>
    </recommendedName>
</protein>
<organism evidence="12 13">
    <name type="scientific">Scheffersomyces spartinae</name>
    <dbReference type="NCBI Taxonomy" id="45513"/>
    <lineage>
        <taxon>Eukaryota</taxon>
        <taxon>Fungi</taxon>
        <taxon>Dikarya</taxon>
        <taxon>Ascomycota</taxon>
        <taxon>Saccharomycotina</taxon>
        <taxon>Pichiomycetes</taxon>
        <taxon>Debaryomycetaceae</taxon>
        <taxon>Scheffersomyces</taxon>
    </lineage>
</organism>
<evidence type="ECO:0000313" key="13">
    <source>
        <dbReference type="Proteomes" id="UP000790833"/>
    </source>
</evidence>
<dbReference type="GO" id="GO:0005198">
    <property type="term" value="F:structural molecule activity"/>
    <property type="evidence" value="ECO:0007669"/>
    <property type="project" value="UniProtKB-UniRule"/>
</dbReference>
<evidence type="ECO:0000256" key="3">
    <source>
        <dbReference type="ARBA" id="ARBA00008827"/>
    </source>
</evidence>
<dbReference type="GO" id="GO:0006888">
    <property type="term" value="P:endoplasmic reticulum to Golgi vesicle-mediated transport"/>
    <property type="evidence" value="ECO:0007669"/>
    <property type="project" value="TreeGrafter"/>
</dbReference>
<dbReference type="InterPro" id="IPR011990">
    <property type="entry name" value="TPR-like_helical_dom_sf"/>
</dbReference>
<dbReference type="GO" id="GO:0030126">
    <property type="term" value="C:COPI vesicle coat"/>
    <property type="evidence" value="ECO:0007669"/>
    <property type="project" value="TreeGrafter"/>
</dbReference>
<keyword evidence="10 11" id="KW-0968">Cytoplasmic vesicle</keyword>
<evidence type="ECO:0000256" key="11">
    <source>
        <dbReference type="PIRNR" id="PIRNR016478"/>
    </source>
</evidence>
<dbReference type="GO" id="GO:0006891">
    <property type="term" value="P:intra-Golgi vesicle-mediated transport"/>
    <property type="evidence" value="ECO:0007669"/>
    <property type="project" value="TreeGrafter"/>
</dbReference>
<dbReference type="EMBL" id="JAHMUF010000002">
    <property type="protein sequence ID" value="KAG7195983.1"/>
    <property type="molecule type" value="Genomic_DNA"/>
</dbReference>
<dbReference type="AlphaFoldDB" id="A0A9P7VEI7"/>